<evidence type="ECO:0000313" key="9">
    <source>
        <dbReference type="Proteomes" id="UP001437256"/>
    </source>
</evidence>
<dbReference type="Proteomes" id="UP001437256">
    <property type="component" value="Unassembled WGS sequence"/>
</dbReference>
<evidence type="ECO:0000256" key="3">
    <source>
        <dbReference type="ARBA" id="ARBA00022801"/>
    </source>
</evidence>
<protein>
    <recommendedName>
        <fullName evidence="5">guanosine-diphosphatase</fullName>
        <ecNumber evidence="5">3.6.1.42</ecNumber>
    </recommendedName>
</protein>
<feature type="compositionally biased region" description="Polar residues" evidence="7">
    <location>
        <begin position="62"/>
        <end position="77"/>
    </location>
</feature>
<comment type="caution">
    <text evidence="8">The sequence shown here is derived from an EMBL/GenBank/DDBJ whole genome shotgun (WGS) entry which is preliminary data.</text>
</comment>
<organism evidence="8 9">
    <name type="scientific">Marasmius tenuissimus</name>
    <dbReference type="NCBI Taxonomy" id="585030"/>
    <lineage>
        <taxon>Eukaryota</taxon>
        <taxon>Fungi</taxon>
        <taxon>Dikarya</taxon>
        <taxon>Basidiomycota</taxon>
        <taxon>Agaricomycotina</taxon>
        <taxon>Agaricomycetes</taxon>
        <taxon>Agaricomycetidae</taxon>
        <taxon>Agaricales</taxon>
        <taxon>Marasmiineae</taxon>
        <taxon>Marasmiaceae</taxon>
        <taxon>Marasmius</taxon>
    </lineage>
</organism>
<gene>
    <name evidence="8" type="primary">GDA1</name>
    <name evidence="8" type="ORF">AAF712_012312</name>
</gene>
<evidence type="ECO:0000256" key="1">
    <source>
        <dbReference type="ARBA" id="ARBA00004323"/>
    </source>
</evidence>
<dbReference type="EC" id="3.6.1.42" evidence="5"/>
<evidence type="ECO:0000256" key="5">
    <source>
        <dbReference type="ARBA" id="ARBA00038903"/>
    </source>
</evidence>
<accession>A0ABR2ZGY7</accession>
<comment type="function">
    <text evidence="4">After transfer of sugars to endogenous macromolecular acceptors, the enzyme converts nucleoside diphosphates to nucleoside monophosphates which in turn exit the Golgi lumen in a coupled antiporter reaction, allowing entry of additional nucleotide sugar from the cytosol.</text>
</comment>
<feature type="region of interest" description="Disordered" evidence="7">
    <location>
        <begin position="1"/>
        <end position="93"/>
    </location>
</feature>
<dbReference type="Gene3D" id="3.30.420.150">
    <property type="entry name" value="Exopolyphosphatase. Domain 2"/>
    <property type="match status" value="1"/>
</dbReference>
<feature type="compositionally biased region" description="Low complexity" evidence="7">
    <location>
        <begin position="530"/>
        <end position="547"/>
    </location>
</feature>
<evidence type="ECO:0000256" key="2">
    <source>
        <dbReference type="ARBA" id="ARBA00009283"/>
    </source>
</evidence>
<evidence type="ECO:0000256" key="6">
    <source>
        <dbReference type="RuleBase" id="RU003833"/>
    </source>
</evidence>
<dbReference type="Pfam" id="PF01150">
    <property type="entry name" value="GDA1_CD39"/>
    <property type="match status" value="1"/>
</dbReference>
<dbReference type="InterPro" id="IPR000407">
    <property type="entry name" value="GDA1_CD39_NTPase"/>
</dbReference>
<name>A0ABR2ZGY7_9AGAR</name>
<evidence type="ECO:0000313" key="8">
    <source>
        <dbReference type="EMBL" id="KAL0060917.1"/>
    </source>
</evidence>
<evidence type="ECO:0000256" key="4">
    <source>
        <dbReference type="ARBA" id="ARBA00037742"/>
    </source>
</evidence>
<reference evidence="8 9" key="1">
    <citation type="submission" date="2024-05" db="EMBL/GenBank/DDBJ databases">
        <title>A draft genome resource for the thread blight pathogen Marasmius tenuissimus strain MS-2.</title>
        <authorList>
            <person name="Yulfo-Soto G.E."/>
            <person name="Baruah I.K."/>
            <person name="Amoako-Attah I."/>
            <person name="Bukari Y."/>
            <person name="Meinhardt L.W."/>
            <person name="Bailey B.A."/>
            <person name="Cohen S.P."/>
        </authorList>
    </citation>
    <scope>NUCLEOTIDE SEQUENCE [LARGE SCALE GENOMIC DNA]</scope>
    <source>
        <strain evidence="8 9">MS-2</strain>
    </source>
</reference>
<keyword evidence="9" id="KW-1185">Reference proteome</keyword>
<keyword evidence="3 6" id="KW-0378">Hydrolase</keyword>
<sequence length="642" mass="70915">MNGRPATISLSSSPSLSADSTATQGTTVRSRRPTLPEDSDLDDPQIIQPTGNKNHNIDNDDGSQSDMFQLSSLSPRSSHYERLENGLGPGKSGPKKRFAWKKFAIAAVVLIGLVWMFGPREGRGTTLSGIDEDIDAGNQNSHNTPENHHTPVNDDDIEIHKPPPHNTHTSGHPSTFEEDSDPKSTTYCDKPYTSSSSLVQWALMIDAGSTGSRIHIYKFNNCQKHPSFEYEVFKMRKGGLSDYASRPADAASSLDELMDEAMRVVPESLRSCTPVAVKATAGLRLLPDTQRTGILESVERRLKENYPFKVHGPDGVVIMDGKDEGVYAWITANYLLDTIRDPTKNAETYAVLDLGGASTQIVFEPKFSKPDTALEEGDHKYDLEFLGKKYVLYQHSYLGYGLMRARMRIHQVVEFMASFAAEKEKMEDGLEVFGNPCISKGMKRRVEIEDVKTGDKRNVTMVGEQIGSFDACNRVVELALAKDAICKVKPCSFNGVYQPSLLDTFANGKVLLLSYFFDRLDPILSGSHATSDSIPPSHSSSSSKETPSLTISHIAALAKTVCDGEETWEKNLKPFKELLHELKDRPEYCLDLTFMHALLRLGYEFRAEKEVELGKKVQGTELGWCLGATIAMVGGGTLECKV</sequence>
<dbReference type="PANTHER" id="PTHR11782">
    <property type="entry name" value="ADENOSINE/GUANOSINE DIPHOSPHATASE"/>
    <property type="match status" value="1"/>
</dbReference>
<evidence type="ECO:0000256" key="7">
    <source>
        <dbReference type="SAM" id="MobiDB-lite"/>
    </source>
</evidence>
<dbReference type="CDD" id="cd24040">
    <property type="entry name" value="ASKHA_NBD_GDA1"/>
    <property type="match status" value="1"/>
</dbReference>
<dbReference type="EMBL" id="JBBXMP010000157">
    <property type="protein sequence ID" value="KAL0060917.1"/>
    <property type="molecule type" value="Genomic_DNA"/>
</dbReference>
<dbReference type="Gene3D" id="3.30.420.40">
    <property type="match status" value="1"/>
</dbReference>
<proteinExistence type="inferred from homology"/>
<feature type="compositionally biased region" description="Low complexity" evidence="7">
    <location>
        <begin position="1"/>
        <end position="23"/>
    </location>
</feature>
<dbReference type="GO" id="GO:0004382">
    <property type="term" value="F:GDP phosphatase activity"/>
    <property type="evidence" value="ECO:0007669"/>
    <property type="project" value="UniProtKB-EC"/>
</dbReference>
<feature type="region of interest" description="Disordered" evidence="7">
    <location>
        <begin position="128"/>
        <end position="188"/>
    </location>
</feature>
<feature type="region of interest" description="Disordered" evidence="7">
    <location>
        <begin position="528"/>
        <end position="547"/>
    </location>
</feature>
<comment type="subcellular location">
    <subcellularLocation>
        <location evidence="1">Golgi apparatus membrane</location>
        <topology evidence="1">Single-pass type II membrane protein</topology>
    </subcellularLocation>
</comment>
<comment type="similarity">
    <text evidence="2 6">Belongs to the GDA1/CD39 NTPase family.</text>
</comment>
<dbReference type="PANTHER" id="PTHR11782:SF83">
    <property type="entry name" value="GUANOSINE-DIPHOSPHATASE"/>
    <property type="match status" value="1"/>
</dbReference>
<dbReference type="PROSITE" id="PS01238">
    <property type="entry name" value="GDA1_CD39_NTPASE"/>
    <property type="match status" value="1"/>
</dbReference>